<organism evidence="2 3">
    <name type="scientific">Aspergillus pseudotamarii</name>
    <dbReference type="NCBI Taxonomy" id="132259"/>
    <lineage>
        <taxon>Eukaryota</taxon>
        <taxon>Fungi</taxon>
        <taxon>Dikarya</taxon>
        <taxon>Ascomycota</taxon>
        <taxon>Pezizomycotina</taxon>
        <taxon>Eurotiomycetes</taxon>
        <taxon>Eurotiomycetidae</taxon>
        <taxon>Eurotiales</taxon>
        <taxon>Aspergillaceae</taxon>
        <taxon>Aspergillus</taxon>
        <taxon>Aspergillus subgen. Circumdati</taxon>
    </lineage>
</organism>
<dbReference type="Proteomes" id="UP000325672">
    <property type="component" value="Unassembled WGS sequence"/>
</dbReference>
<dbReference type="AlphaFoldDB" id="A0A5N6SPW3"/>
<accession>A0A5N6SPW3</accession>
<sequence length="70" mass="7724">MTKYSCGRDDAILPLFMPLFLSCLFSSLAIWFCGTNRTLILLALCSSTGKFVINHGLAVLCIPQLGWGFH</sequence>
<keyword evidence="1" id="KW-1133">Transmembrane helix</keyword>
<dbReference type="EMBL" id="ML743582">
    <property type="protein sequence ID" value="KAE8136742.1"/>
    <property type="molecule type" value="Genomic_DNA"/>
</dbReference>
<evidence type="ECO:0000313" key="3">
    <source>
        <dbReference type="Proteomes" id="UP000325672"/>
    </source>
</evidence>
<dbReference type="OrthoDB" id="4489004at2759"/>
<keyword evidence="1" id="KW-0472">Membrane</keyword>
<keyword evidence="3" id="KW-1185">Reference proteome</keyword>
<dbReference type="RefSeq" id="XP_031912805.1">
    <property type="nucleotide sequence ID" value="XM_032054786.1"/>
</dbReference>
<evidence type="ECO:0000313" key="2">
    <source>
        <dbReference type="EMBL" id="KAE8136742.1"/>
    </source>
</evidence>
<proteinExistence type="predicted"/>
<feature type="transmembrane region" description="Helical" evidence="1">
    <location>
        <begin position="12"/>
        <end position="32"/>
    </location>
</feature>
<evidence type="ECO:0000256" key="1">
    <source>
        <dbReference type="SAM" id="Phobius"/>
    </source>
</evidence>
<dbReference type="GeneID" id="43638996"/>
<name>A0A5N6SPW3_ASPPS</name>
<reference evidence="2 3" key="1">
    <citation type="submission" date="2019-04" db="EMBL/GenBank/DDBJ databases">
        <title>Friends and foes A comparative genomics study of 23 Aspergillus species from section Flavi.</title>
        <authorList>
            <consortium name="DOE Joint Genome Institute"/>
            <person name="Kjaerbolling I."/>
            <person name="Vesth T."/>
            <person name="Frisvad J.C."/>
            <person name="Nybo J.L."/>
            <person name="Theobald S."/>
            <person name="Kildgaard S."/>
            <person name="Isbrandt T."/>
            <person name="Kuo A."/>
            <person name="Sato A."/>
            <person name="Lyhne E.K."/>
            <person name="Kogle M.E."/>
            <person name="Wiebenga A."/>
            <person name="Kun R.S."/>
            <person name="Lubbers R.J."/>
            <person name="Makela M.R."/>
            <person name="Barry K."/>
            <person name="Chovatia M."/>
            <person name="Clum A."/>
            <person name="Daum C."/>
            <person name="Haridas S."/>
            <person name="He G."/>
            <person name="LaButti K."/>
            <person name="Lipzen A."/>
            <person name="Mondo S."/>
            <person name="Riley R."/>
            <person name="Salamov A."/>
            <person name="Simmons B.A."/>
            <person name="Magnuson J.K."/>
            <person name="Henrissat B."/>
            <person name="Mortensen U.H."/>
            <person name="Larsen T.O."/>
            <person name="Devries R.P."/>
            <person name="Grigoriev I.V."/>
            <person name="Machida M."/>
            <person name="Baker S.E."/>
            <person name="Andersen M.R."/>
        </authorList>
    </citation>
    <scope>NUCLEOTIDE SEQUENCE [LARGE SCALE GENOMIC DNA]</scope>
    <source>
        <strain evidence="2 3">CBS 117625</strain>
    </source>
</reference>
<protein>
    <submittedName>
        <fullName evidence="2">Uncharacterized protein</fullName>
    </submittedName>
</protein>
<keyword evidence="1" id="KW-0812">Transmembrane</keyword>
<gene>
    <name evidence="2" type="ORF">BDV38DRAFT_249045</name>
</gene>
<dbReference type="PROSITE" id="PS51257">
    <property type="entry name" value="PROKAR_LIPOPROTEIN"/>
    <property type="match status" value="1"/>
</dbReference>